<dbReference type="PANTHER" id="PTHR38451:SF1">
    <property type="entry name" value="TRNA (ADENINE(22)-N(1))-METHYLTRANSFERASE"/>
    <property type="match status" value="1"/>
</dbReference>
<dbReference type="EMBL" id="FLUN01000001">
    <property type="protein sequence ID" value="SBW03587.1"/>
    <property type="molecule type" value="Genomic_DNA"/>
</dbReference>
<gene>
    <name evidence="1" type="ORF">KL86CLO1_11798</name>
</gene>
<dbReference type="InterPro" id="IPR029063">
    <property type="entry name" value="SAM-dependent_MTases_sf"/>
</dbReference>
<protein>
    <recommendedName>
        <fullName evidence="2">SAM-dependent methyltransferase</fullName>
    </recommendedName>
</protein>
<dbReference type="PIRSF" id="PIRSF018637">
    <property type="entry name" value="TrmK"/>
    <property type="match status" value="1"/>
</dbReference>
<dbReference type="PANTHER" id="PTHR38451">
    <property type="entry name" value="TRNA (ADENINE(22)-N(1))-METHYLTRANSFERASE"/>
    <property type="match status" value="1"/>
</dbReference>
<dbReference type="SUPFAM" id="SSF53335">
    <property type="entry name" value="S-adenosyl-L-methionine-dependent methyltransferases"/>
    <property type="match status" value="1"/>
</dbReference>
<dbReference type="Gene3D" id="3.40.50.150">
    <property type="entry name" value="Vaccinia Virus protein VP39"/>
    <property type="match status" value="1"/>
</dbReference>
<name>A0A212JW15_9FIRM</name>
<dbReference type="InterPro" id="IPR006901">
    <property type="entry name" value="TrmK"/>
</dbReference>
<evidence type="ECO:0000313" key="1">
    <source>
        <dbReference type="EMBL" id="SBW03587.1"/>
    </source>
</evidence>
<sequence length="237" mass="26431">MRIFELSPRLQSVAGLVPRGARFADVGTDHAYLPVWLILSGVLDHAIASDLREGPLDRARQTAERYGVAERMSFRMCDGLDHIASDEVDTVAIAGMGGETIAQILAAAPWTAEGGLRFLLQPMTAHPELRAWLNGHGFRIERELLTCEGKTIYSTFLVTPGQDEPLTQAEVWAGRQTQGMDAPLRGQYLEKLVRRAESAVLGVRRSAKPEDIVRREELEQAAIGLKKMEEEWDAWRR</sequence>
<proteinExistence type="predicted"/>
<dbReference type="GO" id="GO:0160105">
    <property type="term" value="F:tRNA (adenine(22)-N1)-methyltransferase activity"/>
    <property type="evidence" value="ECO:0007669"/>
    <property type="project" value="InterPro"/>
</dbReference>
<reference evidence="1" key="1">
    <citation type="submission" date="2016-04" db="EMBL/GenBank/DDBJ databases">
        <authorList>
            <person name="Evans L.H."/>
            <person name="Alamgir A."/>
            <person name="Owens N."/>
            <person name="Weber N.D."/>
            <person name="Virtaneva K."/>
            <person name="Barbian K."/>
            <person name="Babar A."/>
            <person name="Rosenke K."/>
        </authorList>
    </citation>
    <scope>NUCLEOTIDE SEQUENCE</scope>
    <source>
        <strain evidence="1">86</strain>
    </source>
</reference>
<evidence type="ECO:0008006" key="2">
    <source>
        <dbReference type="Google" id="ProtNLM"/>
    </source>
</evidence>
<dbReference type="AlphaFoldDB" id="A0A212JW15"/>
<organism evidence="1">
    <name type="scientific">uncultured Eubacteriales bacterium</name>
    <dbReference type="NCBI Taxonomy" id="172733"/>
    <lineage>
        <taxon>Bacteria</taxon>
        <taxon>Bacillati</taxon>
        <taxon>Bacillota</taxon>
        <taxon>Clostridia</taxon>
        <taxon>Eubacteriales</taxon>
        <taxon>environmental samples</taxon>
    </lineage>
</organism>
<accession>A0A212JW15</accession>
<dbReference type="Pfam" id="PF12847">
    <property type="entry name" value="Methyltransf_18"/>
    <property type="match status" value="1"/>
</dbReference>